<keyword evidence="3 6" id="KW-0812">Transmembrane</keyword>
<evidence type="ECO:0000313" key="8">
    <source>
        <dbReference type="Proteomes" id="UP000244948"/>
    </source>
</evidence>
<protein>
    <submittedName>
        <fullName evidence="7">Amino acid transporter</fullName>
    </submittedName>
</protein>
<comment type="subcellular location">
    <subcellularLocation>
        <location evidence="1">Cell membrane</location>
        <topology evidence="1">Multi-pass membrane protein</topology>
    </subcellularLocation>
</comment>
<evidence type="ECO:0000256" key="4">
    <source>
        <dbReference type="ARBA" id="ARBA00022989"/>
    </source>
</evidence>
<evidence type="ECO:0000256" key="5">
    <source>
        <dbReference type="ARBA" id="ARBA00023136"/>
    </source>
</evidence>
<dbReference type="Proteomes" id="UP000244948">
    <property type="component" value="Unassembled WGS sequence"/>
</dbReference>
<comment type="caution">
    <text evidence="7">The sequence shown here is derived from an EMBL/GenBank/DDBJ whole genome shotgun (WGS) entry which is preliminary data.</text>
</comment>
<dbReference type="GO" id="GO:0005886">
    <property type="term" value="C:plasma membrane"/>
    <property type="evidence" value="ECO:0007669"/>
    <property type="project" value="UniProtKB-SubCell"/>
</dbReference>
<feature type="transmembrane region" description="Helical" evidence="6">
    <location>
        <begin position="142"/>
        <end position="164"/>
    </location>
</feature>
<dbReference type="RefSeq" id="WP_109235781.1">
    <property type="nucleotide sequence ID" value="NZ_BMXZ01000001.1"/>
</dbReference>
<feature type="transmembrane region" description="Helical" evidence="6">
    <location>
        <begin position="176"/>
        <end position="197"/>
    </location>
</feature>
<accession>A0A2U2AN80</accession>
<feature type="transmembrane region" description="Helical" evidence="6">
    <location>
        <begin position="6"/>
        <end position="27"/>
    </location>
</feature>
<evidence type="ECO:0000256" key="2">
    <source>
        <dbReference type="ARBA" id="ARBA00022475"/>
    </source>
</evidence>
<gene>
    <name evidence="7" type="ORF">DC082_03540</name>
</gene>
<name>A0A2U2AN80_9GAMM</name>
<keyword evidence="4 6" id="KW-1133">Transmembrane helix</keyword>
<keyword evidence="8" id="KW-1185">Reference proteome</keyword>
<evidence type="ECO:0000313" key="7">
    <source>
        <dbReference type="EMBL" id="PWD84617.1"/>
    </source>
</evidence>
<organism evidence="7 8">
    <name type="scientific">Ignatzschineria indica</name>
    <dbReference type="NCBI Taxonomy" id="472583"/>
    <lineage>
        <taxon>Bacteria</taxon>
        <taxon>Pseudomonadati</taxon>
        <taxon>Pseudomonadota</taxon>
        <taxon>Gammaproteobacteria</taxon>
        <taxon>Cardiobacteriales</taxon>
        <taxon>Ignatzschineriaceae</taxon>
        <taxon>Ignatzschineria</taxon>
    </lineage>
</organism>
<dbReference type="AlphaFoldDB" id="A0A2U2AN80"/>
<dbReference type="GO" id="GO:0015171">
    <property type="term" value="F:amino acid transmembrane transporter activity"/>
    <property type="evidence" value="ECO:0007669"/>
    <property type="project" value="TreeGrafter"/>
</dbReference>
<evidence type="ECO:0000256" key="3">
    <source>
        <dbReference type="ARBA" id="ARBA00022692"/>
    </source>
</evidence>
<dbReference type="EMBL" id="QEWR01000002">
    <property type="protein sequence ID" value="PWD84617.1"/>
    <property type="molecule type" value="Genomic_DNA"/>
</dbReference>
<dbReference type="PANTHER" id="PTHR30086">
    <property type="entry name" value="ARGININE EXPORTER PROTEIN ARGO"/>
    <property type="match status" value="1"/>
</dbReference>
<proteinExistence type="predicted"/>
<dbReference type="Pfam" id="PF01810">
    <property type="entry name" value="LysE"/>
    <property type="match status" value="1"/>
</dbReference>
<feature type="transmembrane region" description="Helical" evidence="6">
    <location>
        <begin position="73"/>
        <end position="95"/>
    </location>
</feature>
<reference evidence="7 8" key="1">
    <citation type="journal article" date="2018" name="Genome Announc.">
        <title>Ignatzschineria cameli sp. nov., isolated from necrotic foot tissue of dromedaries (Camelus dromedarius) and associated maggots (Wohlfahrtia species) in Dubai.</title>
        <authorList>
            <person name="Tsang C.C."/>
            <person name="Tang J.Y."/>
            <person name="Fong J.Y."/>
            <person name="Kinne J."/>
            <person name="Lee H.H."/>
            <person name="Joseph M."/>
            <person name="Jose S."/>
            <person name="Schuster R.K."/>
            <person name="Tang Y."/>
            <person name="Sivakumar S."/>
            <person name="Chen J.H."/>
            <person name="Teng J.L."/>
            <person name="Lau S.K."/>
            <person name="Wernery U."/>
            <person name="Woo P.C."/>
        </authorList>
    </citation>
    <scope>NUCLEOTIDE SEQUENCE [LARGE SCALE GENOMIC DNA]</scope>
    <source>
        <strain evidence="7 8">KCTC 22643</strain>
    </source>
</reference>
<keyword evidence="5 6" id="KW-0472">Membrane</keyword>
<evidence type="ECO:0000256" key="1">
    <source>
        <dbReference type="ARBA" id="ARBA00004651"/>
    </source>
</evidence>
<evidence type="ECO:0000256" key="6">
    <source>
        <dbReference type="SAM" id="Phobius"/>
    </source>
</evidence>
<dbReference type="PANTHER" id="PTHR30086:SF20">
    <property type="entry name" value="ARGININE EXPORTER PROTEIN ARGO-RELATED"/>
    <property type="match status" value="1"/>
</dbReference>
<dbReference type="InterPro" id="IPR001123">
    <property type="entry name" value="LeuE-type"/>
</dbReference>
<sequence>MDFLELGLYIITVITMIASPGPVMLLVASTGLKHGYKAAFNTIVGTNLASLILISISVLALKGIFSINENVYATIRIIGCLYIGYLGIEILKEYFMERGTLMPLKTDQGGFKKGLLVGLSNPKDIIFFVSFFPQFIGVHTDINLSLTILIGTWILLDFTTLLIIYKAFNTLSQSKIYPVIMILCGVLFLGIAVYGLYTAIGHFFN</sequence>
<feature type="transmembrane region" description="Helical" evidence="6">
    <location>
        <begin position="39"/>
        <end position="61"/>
    </location>
</feature>
<keyword evidence="2" id="KW-1003">Cell membrane</keyword>